<gene>
    <name evidence="4" type="ORF">DFK10_09400</name>
</gene>
<dbReference type="EMBL" id="QETF01000008">
    <property type="protein sequence ID" value="PWG16973.1"/>
    <property type="molecule type" value="Genomic_DNA"/>
</dbReference>
<proteinExistence type="predicted"/>
<dbReference type="PANTHER" id="PTHR44591">
    <property type="entry name" value="STRESS RESPONSE REGULATOR PROTEIN 1"/>
    <property type="match status" value="1"/>
</dbReference>
<comment type="caution">
    <text evidence="4">The sequence shown here is derived from an EMBL/GenBank/DDBJ whole genome shotgun (WGS) entry which is preliminary data.</text>
</comment>
<name>A0A2V1P361_9RHOB</name>
<dbReference type="Pfam" id="PF00072">
    <property type="entry name" value="Response_reg"/>
    <property type="match status" value="1"/>
</dbReference>
<keyword evidence="5" id="KW-1185">Reference proteome</keyword>
<dbReference type="Proteomes" id="UP000245293">
    <property type="component" value="Unassembled WGS sequence"/>
</dbReference>
<dbReference type="InterPro" id="IPR011006">
    <property type="entry name" value="CheY-like_superfamily"/>
</dbReference>
<feature type="domain" description="Response regulatory" evidence="3">
    <location>
        <begin position="6"/>
        <end position="123"/>
    </location>
</feature>
<dbReference type="OrthoDB" id="9800897at2"/>
<dbReference type="PANTHER" id="PTHR44591:SF3">
    <property type="entry name" value="RESPONSE REGULATORY DOMAIN-CONTAINING PROTEIN"/>
    <property type="match status" value="1"/>
</dbReference>
<evidence type="ECO:0000256" key="1">
    <source>
        <dbReference type="ARBA" id="ARBA00022553"/>
    </source>
</evidence>
<dbReference type="Gene3D" id="3.40.50.2300">
    <property type="match status" value="1"/>
</dbReference>
<evidence type="ECO:0000259" key="3">
    <source>
        <dbReference type="PROSITE" id="PS50110"/>
    </source>
</evidence>
<evidence type="ECO:0000313" key="5">
    <source>
        <dbReference type="Proteomes" id="UP000245293"/>
    </source>
</evidence>
<dbReference type="InterPro" id="IPR001789">
    <property type="entry name" value="Sig_transdc_resp-reg_receiver"/>
</dbReference>
<dbReference type="InterPro" id="IPR050595">
    <property type="entry name" value="Bact_response_regulator"/>
</dbReference>
<evidence type="ECO:0000313" key="4">
    <source>
        <dbReference type="EMBL" id="PWG16973.1"/>
    </source>
</evidence>
<dbReference type="SMART" id="SM00448">
    <property type="entry name" value="REC"/>
    <property type="match status" value="1"/>
</dbReference>
<dbReference type="AlphaFoldDB" id="A0A2V1P361"/>
<reference evidence="5" key="1">
    <citation type="submission" date="2018-05" db="EMBL/GenBank/DDBJ databases">
        <authorList>
            <person name="Du Z."/>
            <person name="Wang X."/>
        </authorList>
    </citation>
    <scope>NUCLEOTIDE SEQUENCE [LARGE SCALE GENOMIC DNA]</scope>
    <source>
        <strain evidence="5">WDS4C29</strain>
    </source>
</reference>
<dbReference type="RefSeq" id="WP_109388767.1">
    <property type="nucleotide sequence ID" value="NZ_QETF01000008.1"/>
</dbReference>
<evidence type="ECO:0000256" key="2">
    <source>
        <dbReference type="PROSITE-ProRule" id="PRU00169"/>
    </source>
</evidence>
<dbReference type="SUPFAM" id="SSF52172">
    <property type="entry name" value="CheY-like"/>
    <property type="match status" value="1"/>
</dbReference>
<accession>A0A2V1P361</accession>
<protein>
    <recommendedName>
        <fullName evidence="3">Response regulatory domain-containing protein</fullName>
    </recommendedName>
</protein>
<dbReference type="PROSITE" id="PS50110">
    <property type="entry name" value="RESPONSE_REGULATORY"/>
    <property type="match status" value="1"/>
</dbReference>
<sequence length="135" mass="15213">MAELKRILHVDDDEDIRVIANMALEMVGNLEVLQCGSGREATEKAADFAPDLFLLDYMMPEMDGEQTLRALRNLPGLQYVPVIFMTARVQADIADGLRREGALEVITKPFDPMELANQIREVWSSRPVVQLRQAV</sequence>
<dbReference type="GO" id="GO:0000160">
    <property type="term" value="P:phosphorelay signal transduction system"/>
    <property type="evidence" value="ECO:0007669"/>
    <property type="project" value="InterPro"/>
</dbReference>
<feature type="modified residue" description="4-aspartylphosphate" evidence="2">
    <location>
        <position position="56"/>
    </location>
</feature>
<keyword evidence="1 2" id="KW-0597">Phosphoprotein</keyword>
<organism evidence="4 5">
    <name type="scientific">Salibaculum griseiflavum</name>
    <dbReference type="NCBI Taxonomy" id="1914409"/>
    <lineage>
        <taxon>Bacteria</taxon>
        <taxon>Pseudomonadati</taxon>
        <taxon>Pseudomonadota</taxon>
        <taxon>Alphaproteobacteria</taxon>
        <taxon>Rhodobacterales</taxon>
        <taxon>Roseobacteraceae</taxon>
        <taxon>Salibaculum</taxon>
    </lineage>
</organism>